<reference evidence="1 3" key="2">
    <citation type="submission" date="2018-11" db="EMBL/GenBank/DDBJ databases">
        <authorList>
            <consortium name="Pathogen Informatics"/>
        </authorList>
    </citation>
    <scope>NUCLEOTIDE SEQUENCE [LARGE SCALE GENOMIC DNA]</scope>
</reference>
<dbReference type="WBParaSite" id="DME_0000861501-mRNA-1">
    <property type="protein sequence ID" value="DME_0000861501-mRNA-1"/>
    <property type="gene ID" value="DME_0000861501"/>
</dbReference>
<protein>
    <submittedName>
        <fullName evidence="1 4">Uncharacterized protein</fullName>
    </submittedName>
</protein>
<dbReference type="AlphaFoldDB" id="A0A0N4ULE3"/>
<evidence type="ECO:0000313" key="2">
    <source>
        <dbReference type="Proteomes" id="UP000038040"/>
    </source>
</evidence>
<sequence>MANHLSLSSIVSSRTPTDEILRSSTASNLTPTTSVEIHHERNVHIANSAKNTIPKFITQPPDYNQIVPTLKSNKEQMRKCITIDLLTASQREANFLRMIDRKASILYKTNVVLNAIRRYECFWLPMQVKIKLILN</sequence>
<dbReference type="Proteomes" id="UP000038040">
    <property type="component" value="Unplaced"/>
</dbReference>
<proteinExistence type="predicted"/>
<evidence type="ECO:0000313" key="4">
    <source>
        <dbReference type="WBParaSite" id="DME_0000861501-mRNA-1"/>
    </source>
</evidence>
<keyword evidence="3" id="KW-1185">Reference proteome</keyword>
<gene>
    <name evidence="1" type="ORF">DME_LOCUS2530</name>
</gene>
<dbReference type="Proteomes" id="UP000274756">
    <property type="component" value="Unassembled WGS sequence"/>
</dbReference>
<name>A0A0N4ULE3_DRAME</name>
<evidence type="ECO:0000313" key="1">
    <source>
        <dbReference type="EMBL" id="VDN52557.1"/>
    </source>
</evidence>
<dbReference type="STRING" id="318479.A0A0N4ULE3"/>
<evidence type="ECO:0000313" key="3">
    <source>
        <dbReference type="Proteomes" id="UP000274756"/>
    </source>
</evidence>
<dbReference type="EMBL" id="UYYG01000066">
    <property type="protein sequence ID" value="VDN52557.1"/>
    <property type="molecule type" value="Genomic_DNA"/>
</dbReference>
<dbReference type="OrthoDB" id="2684236at2759"/>
<reference evidence="4" key="1">
    <citation type="submission" date="2017-02" db="UniProtKB">
        <authorList>
            <consortium name="WormBaseParasite"/>
        </authorList>
    </citation>
    <scope>IDENTIFICATION</scope>
</reference>
<accession>A0A0N4ULE3</accession>
<organism evidence="2 4">
    <name type="scientific">Dracunculus medinensis</name>
    <name type="common">Guinea worm</name>
    <dbReference type="NCBI Taxonomy" id="318479"/>
    <lineage>
        <taxon>Eukaryota</taxon>
        <taxon>Metazoa</taxon>
        <taxon>Ecdysozoa</taxon>
        <taxon>Nematoda</taxon>
        <taxon>Chromadorea</taxon>
        <taxon>Rhabditida</taxon>
        <taxon>Spirurina</taxon>
        <taxon>Dracunculoidea</taxon>
        <taxon>Dracunculidae</taxon>
        <taxon>Dracunculus</taxon>
    </lineage>
</organism>